<organism evidence="7 8">
    <name type="scientific">Elaphomyces granulatus</name>
    <dbReference type="NCBI Taxonomy" id="519963"/>
    <lineage>
        <taxon>Eukaryota</taxon>
        <taxon>Fungi</taxon>
        <taxon>Dikarya</taxon>
        <taxon>Ascomycota</taxon>
        <taxon>Pezizomycotina</taxon>
        <taxon>Eurotiomycetes</taxon>
        <taxon>Eurotiomycetidae</taxon>
        <taxon>Eurotiales</taxon>
        <taxon>Elaphomycetaceae</taxon>
        <taxon>Elaphomyces</taxon>
    </lineage>
</organism>
<reference evidence="7 8" key="1">
    <citation type="journal article" date="2015" name="Environ. Microbiol.">
        <title>Metagenome sequence of Elaphomyces granulatus from sporocarp tissue reveals Ascomycota ectomycorrhizal fingerprints of genome expansion and a Proteobacteria-rich microbiome.</title>
        <authorList>
            <person name="Quandt C.A."/>
            <person name="Kohler A."/>
            <person name="Hesse C.N."/>
            <person name="Sharpton T.J."/>
            <person name="Martin F."/>
            <person name="Spatafora J.W."/>
        </authorList>
    </citation>
    <scope>NUCLEOTIDE SEQUENCE [LARGE SCALE GENOMIC DNA]</scope>
    <source>
        <strain evidence="7 8">OSC145934</strain>
    </source>
</reference>
<name>A0A232LXR9_9EURO</name>
<keyword evidence="4 6" id="KW-0472">Membrane</keyword>
<dbReference type="GO" id="GO:0016020">
    <property type="term" value="C:membrane"/>
    <property type="evidence" value="ECO:0007669"/>
    <property type="project" value="UniProtKB-SubCell"/>
</dbReference>
<proteinExistence type="predicted"/>
<feature type="compositionally biased region" description="Polar residues" evidence="5">
    <location>
        <begin position="225"/>
        <end position="235"/>
    </location>
</feature>
<gene>
    <name evidence="7" type="ORF">Egran_03272</name>
</gene>
<evidence type="ECO:0008006" key="9">
    <source>
        <dbReference type="Google" id="ProtNLM"/>
    </source>
</evidence>
<sequence>MSRSAADATRFTATGPYASSKAAGLGLPLSTPYRLPGFQPKQPSTRKQETETPRQKVERLRAQARAARLAQSTSRVDRIIEGGRKWANQAHKVMIYSLIAASGVCGILTIYSIASLTMYNRRQRNLWLDRQLEELQKARLAYANGTATAEQLDILRNEKIGEIEKRAKHEAKEQRLWNRTKKYLFPTTTTATVTTHDEEDAPPAAAMEFHAIDKPDNMKRMESASPGSNPTSSLQPLGHAGQQQQQQNVTDAAATKPSGRSWKSWITGQ</sequence>
<dbReference type="EMBL" id="NPHW01003786">
    <property type="protein sequence ID" value="OXV08961.1"/>
    <property type="molecule type" value="Genomic_DNA"/>
</dbReference>
<evidence type="ECO:0000256" key="3">
    <source>
        <dbReference type="ARBA" id="ARBA00022989"/>
    </source>
</evidence>
<comment type="caution">
    <text evidence="7">The sequence shown here is derived from an EMBL/GenBank/DDBJ whole genome shotgun (WGS) entry which is preliminary data.</text>
</comment>
<evidence type="ECO:0000313" key="8">
    <source>
        <dbReference type="Proteomes" id="UP000243515"/>
    </source>
</evidence>
<comment type="subcellular location">
    <subcellularLocation>
        <location evidence="1">Membrane</location>
        <topology evidence="1">Single-pass membrane protein</topology>
    </subcellularLocation>
</comment>
<evidence type="ECO:0000256" key="5">
    <source>
        <dbReference type="SAM" id="MobiDB-lite"/>
    </source>
</evidence>
<evidence type="ECO:0000256" key="4">
    <source>
        <dbReference type="ARBA" id="ARBA00023136"/>
    </source>
</evidence>
<dbReference type="Proteomes" id="UP000243515">
    <property type="component" value="Unassembled WGS sequence"/>
</dbReference>
<dbReference type="AlphaFoldDB" id="A0A232LXR9"/>
<dbReference type="InterPro" id="IPR029208">
    <property type="entry name" value="COX14"/>
</dbReference>
<accession>A0A232LXR9</accession>
<protein>
    <recommendedName>
        <fullName evidence="9">Cytochrome oxidase c assembly-domain-containing protein</fullName>
    </recommendedName>
</protein>
<keyword evidence="3 6" id="KW-1133">Transmembrane helix</keyword>
<evidence type="ECO:0000256" key="2">
    <source>
        <dbReference type="ARBA" id="ARBA00022692"/>
    </source>
</evidence>
<feature type="compositionally biased region" description="Basic and acidic residues" evidence="5">
    <location>
        <begin position="46"/>
        <end position="55"/>
    </location>
</feature>
<feature type="transmembrane region" description="Helical" evidence="6">
    <location>
        <begin position="93"/>
        <end position="114"/>
    </location>
</feature>
<evidence type="ECO:0000256" key="1">
    <source>
        <dbReference type="ARBA" id="ARBA00004167"/>
    </source>
</evidence>
<feature type="region of interest" description="Disordered" evidence="5">
    <location>
        <begin position="218"/>
        <end position="269"/>
    </location>
</feature>
<evidence type="ECO:0000313" key="7">
    <source>
        <dbReference type="EMBL" id="OXV08961.1"/>
    </source>
</evidence>
<keyword evidence="8" id="KW-1185">Reference proteome</keyword>
<feature type="region of interest" description="Disordered" evidence="5">
    <location>
        <begin position="28"/>
        <end position="55"/>
    </location>
</feature>
<dbReference type="Pfam" id="PF14880">
    <property type="entry name" value="COX14"/>
    <property type="match status" value="1"/>
</dbReference>
<dbReference type="OrthoDB" id="4205486at2759"/>
<evidence type="ECO:0000256" key="6">
    <source>
        <dbReference type="SAM" id="Phobius"/>
    </source>
</evidence>
<keyword evidence="2 6" id="KW-0812">Transmembrane</keyword>